<dbReference type="RefSeq" id="WP_015408937.1">
    <property type="nucleotide sequence ID" value="NC_020388.1"/>
</dbReference>
<protein>
    <submittedName>
        <fullName evidence="2">Probable coiled coil protein</fullName>
    </submittedName>
</protein>
<dbReference type="AlphaFoldDB" id="M1Y0V6"/>
<keyword evidence="1" id="KW-0175">Coiled coil</keyword>
<evidence type="ECO:0000313" key="3">
    <source>
        <dbReference type="Proteomes" id="UP000011867"/>
    </source>
</evidence>
<accession>M1Y0V6</accession>
<gene>
    <name evidence="2" type="ordered locus">Nmlp_1930</name>
</gene>
<proteinExistence type="predicted"/>
<name>M1Y0V6_NATM8</name>
<evidence type="ECO:0000313" key="2">
    <source>
        <dbReference type="EMBL" id="CCQ36118.1"/>
    </source>
</evidence>
<evidence type="ECO:0000256" key="1">
    <source>
        <dbReference type="SAM" id="Coils"/>
    </source>
</evidence>
<dbReference type="HOGENOM" id="CLU_901990_0_0_2"/>
<dbReference type="EMBL" id="HF582854">
    <property type="protein sequence ID" value="CCQ36118.1"/>
    <property type="molecule type" value="Genomic_DNA"/>
</dbReference>
<dbReference type="OrthoDB" id="241531at2157"/>
<organism evidence="2 3">
    <name type="scientific">Natronomonas moolapensis (strain DSM 18674 / CECT 7526 / JCM 14361 / 8.8.11)</name>
    <dbReference type="NCBI Taxonomy" id="268739"/>
    <lineage>
        <taxon>Archaea</taxon>
        <taxon>Methanobacteriati</taxon>
        <taxon>Methanobacteriota</taxon>
        <taxon>Stenosarchaea group</taxon>
        <taxon>Halobacteria</taxon>
        <taxon>Halobacteriales</taxon>
        <taxon>Natronomonadaceae</taxon>
        <taxon>Natronomonas</taxon>
    </lineage>
</organism>
<keyword evidence="3" id="KW-1185">Reference proteome</keyword>
<dbReference type="KEGG" id="nmo:Nmlp_1930"/>
<dbReference type="Proteomes" id="UP000011867">
    <property type="component" value="Chromosome"/>
</dbReference>
<sequence>MAGNDDLHPILKRIHQTLGDILTSVKEIRGDVKKVYTAVTEGAEAIVDAVHDSIQAQAEMKMMERVAEVREIRPQITAEQERIESEQEELNRQLDRIAERYERKHNELDEKAASRIRDVGAHIFELDEEQFEDGIEQPFTEHVTATWQTLQSQNEAVREQRRDRVESTTGEVVGKIHEFVDHQNELVNRIERTRTKFDRSLSDPVAMQVPYYVVTVERDGKTEQRVIRPSQVADNDGPVSASLQSLPGMDRLVSHTGFNRGQVESLDGDAVRNQLDQYISRDKPLLSYGGLIEDTVDDEGEIAVEGGS</sequence>
<dbReference type="STRING" id="268739.Nmlp_1930"/>
<feature type="coiled-coil region" evidence="1">
    <location>
        <begin position="76"/>
        <end position="111"/>
    </location>
</feature>
<reference evidence="2 3" key="1">
    <citation type="journal article" date="2013" name="Genome Announc.">
        <title>Genome of the haloarchaeon Natronomonas moolapensis, a neutrophilic member of a previously haloalkaliphilic genus.</title>
        <authorList>
            <person name="Dyall-Smith M.L."/>
            <person name="Pfeiffer F."/>
            <person name="Oberwinkler T."/>
            <person name="Klee K."/>
            <person name="Rampp M."/>
            <person name="Palm P."/>
            <person name="Gross K."/>
            <person name="Schuster S.C."/>
            <person name="Oesterhelt D."/>
        </authorList>
    </citation>
    <scope>NUCLEOTIDE SEQUENCE [LARGE SCALE GENOMIC DNA]</scope>
    <source>
        <strain evidence="3">DSM 18674 / JCM 14361 / 8.8.11</strain>
    </source>
</reference>
<dbReference type="GeneID" id="42101579"/>